<dbReference type="GeneID" id="83175933"/>
<organism evidence="2 3">
    <name type="scientific">Penicillium cinerascens</name>
    <dbReference type="NCBI Taxonomy" id="70096"/>
    <lineage>
        <taxon>Eukaryota</taxon>
        <taxon>Fungi</taxon>
        <taxon>Dikarya</taxon>
        <taxon>Ascomycota</taxon>
        <taxon>Pezizomycotina</taxon>
        <taxon>Eurotiomycetes</taxon>
        <taxon>Eurotiomycetidae</taxon>
        <taxon>Eurotiales</taxon>
        <taxon>Aspergillaceae</taxon>
        <taxon>Penicillium</taxon>
    </lineage>
</organism>
<evidence type="ECO:0000313" key="3">
    <source>
        <dbReference type="Proteomes" id="UP001150904"/>
    </source>
</evidence>
<dbReference type="OrthoDB" id="66881at2759"/>
<keyword evidence="3" id="KW-1185">Reference proteome</keyword>
<dbReference type="InterPro" id="IPR036188">
    <property type="entry name" value="FAD/NAD-bd_sf"/>
</dbReference>
<keyword evidence="1" id="KW-0472">Membrane</keyword>
<dbReference type="Gene3D" id="3.50.50.60">
    <property type="entry name" value="FAD/NAD(P)-binding domain"/>
    <property type="match status" value="1"/>
</dbReference>
<feature type="transmembrane region" description="Helical" evidence="1">
    <location>
        <begin position="30"/>
        <end position="51"/>
    </location>
</feature>
<dbReference type="RefSeq" id="XP_058314044.1">
    <property type="nucleotide sequence ID" value="XM_058448633.1"/>
</dbReference>
<name>A0A9W9TEB6_9EURO</name>
<evidence type="ECO:0000313" key="2">
    <source>
        <dbReference type="EMBL" id="KAJ5219471.1"/>
    </source>
</evidence>
<dbReference type="Proteomes" id="UP001150904">
    <property type="component" value="Unassembled WGS sequence"/>
</dbReference>
<keyword evidence="1" id="KW-1133">Transmembrane helix</keyword>
<keyword evidence="1" id="KW-0812">Transmembrane</keyword>
<protein>
    <submittedName>
        <fullName evidence="2">FAD-dependent pyridine nucleotide-disulfide oxidoreductase</fullName>
    </submittedName>
</protein>
<evidence type="ECO:0000256" key="1">
    <source>
        <dbReference type="SAM" id="Phobius"/>
    </source>
</evidence>
<dbReference type="EMBL" id="JAPQKR010000004">
    <property type="protein sequence ID" value="KAJ5219471.1"/>
    <property type="molecule type" value="Genomic_DNA"/>
</dbReference>
<proteinExistence type="predicted"/>
<dbReference type="AlphaFoldDB" id="A0A9W9TEB6"/>
<comment type="caution">
    <text evidence="2">The sequence shown here is derived from an EMBL/GenBank/DDBJ whole genome shotgun (WGS) entry which is preliminary data.</text>
</comment>
<reference evidence="2" key="2">
    <citation type="journal article" date="2023" name="IMA Fungus">
        <title>Comparative genomic study of the Penicillium genus elucidates a diverse pangenome and 15 lateral gene transfer events.</title>
        <authorList>
            <person name="Petersen C."/>
            <person name="Sorensen T."/>
            <person name="Nielsen M.R."/>
            <person name="Sondergaard T.E."/>
            <person name="Sorensen J.L."/>
            <person name="Fitzpatrick D.A."/>
            <person name="Frisvad J.C."/>
            <person name="Nielsen K.L."/>
        </authorList>
    </citation>
    <scope>NUCLEOTIDE SEQUENCE</scope>
    <source>
        <strain evidence="2">IBT 15544</strain>
    </source>
</reference>
<gene>
    <name evidence="2" type="ORF">N7498_001570</name>
</gene>
<sequence>MGLKVAIIDQWSQEPDLPVLSLQKHSCTTFLMVHSLLSFLILAMRLVVFGLRGTLDPSMRTNLSMFTVAFSDLSWESVMGNSGIPMFPQARQVGQYLAAYRKRYIPDDVLRLGHRVLKTERTAESASPWMIQWRREVRALLR</sequence>
<accession>A0A9W9TEB6</accession>
<reference evidence="2" key="1">
    <citation type="submission" date="2022-12" db="EMBL/GenBank/DDBJ databases">
        <authorList>
            <person name="Petersen C."/>
        </authorList>
    </citation>
    <scope>NUCLEOTIDE SEQUENCE</scope>
    <source>
        <strain evidence="2">IBT 15544</strain>
    </source>
</reference>